<dbReference type="AlphaFoldDB" id="A0A0M3JZZ2"/>
<keyword evidence="4" id="KW-1185">Reference proteome</keyword>
<protein>
    <submittedName>
        <fullName evidence="5">GYF domain-containing protein</fullName>
    </submittedName>
</protein>
<evidence type="ECO:0000313" key="3">
    <source>
        <dbReference type="EMBL" id="VDK49949.1"/>
    </source>
</evidence>
<sequence>MEAARSTLNAPKWFYKGEDHQIHGPYSSTEMLRWHRAGYFADSMPLRTASEDRFHSLAEWTQYANGHSPFLSLVNTFDQLMNLSMGMHLSQLILTPAFVSPPPNAFVVVPPSSTTQTLSPPTTAVSLAPFSSAVPNAANFISPSAAAAAAYRHATAQNPHHPLMLHSGGCAQLATAYQNAANQQLLNNTATFSQPPSEPVDEMPSTTSNTPDDTDCGWIVSNCVRSTVSFAQLSLLSNSQQDVTISNSLIQLTNVTSSFWQSVRIVVEIYVYGMVSKCVGTEEAPWCDKRDQGSDPVAVITMGRDVAIQTSNRKVSSSLLIIITTNDVGISARIPPFLDRYAYRMQHDYLANYLTKPLK</sequence>
<dbReference type="Gene3D" id="3.30.1490.40">
    <property type="match status" value="1"/>
</dbReference>
<evidence type="ECO:0000313" key="5">
    <source>
        <dbReference type="WBParaSite" id="ASIM_0001410901-mRNA-1"/>
    </source>
</evidence>
<dbReference type="Pfam" id="PF02213">
    <property type="entry name" value="GYF"/>
    <property type="match status" value="1"/>
</dbReference>
<feature type="domain" description="GYF" evidence="2">
    <location>
        <begin position="10"/>
        <end position="58"/>
    </location>
</feature>
<accession>A0A0M3JZZ2</accession>
<reference evidence="3 4" key="2">
    <citation type="submission" date="2018-11" db="EMBL/GenBank/DDBJ databases">
        <authorList>
            <consortium name="Pathogen Informatics"/>
        </authorList>
    </citation>
    <scope>NUCLEOTIDE SEQUENCE [LARGE SCALE GENOMIC DNA]</scope>
</reference>
<dbReference type="InterPro" id="IPR035445">
    <property type="entry name" value="GYF-like_dom_sf"/>
</dbReference>
<evidence type="ECO:0000313" key="4">
    <source>
        <dbReference type="Proteomes" id="UP000267096"/>
    </source>
</evidence>
<dbReference type="InterPro" id="IPR003169">
    <property type="entry name" value="GYF"/>
</dbReference>
<dbReference type="WBParaSite" id="ASIM_0001410901-mRNA-1">
    <property type="protein sequence ID" value="ASIM_0001410901-mRNA-1"/>
    <property type="gene ID" value="ASIM_0001410901"/>
</dbReference>
<evidence type="ECO:0000259" key="2">
    <source>
        <dbReference type="PROSITE" id="PS50829"/>
    </source>
</evidence>
<organism evidence="5">
    <name type="scientific">Anisakis simplex</name>
    <name type="common">Herring worm</name>
    <dbReference type="NCBI Taxonomy" id="6269"/>
    <lineage>
        <taxon>Eukaryota</taxon>
        <taxon>Metazoa</taxon>
        <taxon>Ecdysozoa</taxon>
        <taxon>Nematoda</taxon>
        <taxon>Chromadorea</taxon>
        <taxon>Rhabditida</taxon>
        <taxon>Spirurina</taxon>
        <taxon>Ascaridomorpha</taxon>
        <taxon>Ascaridoidea</taxon>
        <taxon>Anisakidae</taxon>
        <taxon>Anisakis</taxon>
        <taxon>Anisakis simplex complex</taxon>
    </lineage>
</organism>
<dbReference type="EMBL" id="UYRR01031421">
    <property type="protein sequence ID" value="VDK49949.1"/>
    <property type="molecule type" value="Genomic_DNA"/>
</dbReference>
<feature type="region of interest" description="Disordered" evidence="1">
    <location>
        <begin position="190"/>
        <end position="212"/>
    </location>
</feature>
<dbReference type="SUPFAM" id="SSF55277">
    <property type="entry name" value="GYF domain"/>
    <property type="match status" value="1"/>
</dbReference>
<dbReference type="PROSITE" id="PS50829">
    <property type="entry name" value="GYF"/>
    <property type="match status" value="1"/>
</dbReference>
<dbReference type="Proteomes" id="UP000267096">
    <property type="component" value="Unassembled WGS sequence"/>
</dbReference>
<reference evidence="5" key="1">
    <citation type="submission" date="2017-02" db="UniProtKB">
        <authorList>
            <consortium name="WormBaseParasite"/>
        </authorList>
    </citation>
    <scope>IDENTIFICATION</scope>
</reference>
<dbReference type="SMART" id="SM00444">
    <property type="entry name" value="GYF"/>
    <property type="match status" value="1"/>
</dbReference>
<gene>
    <name evidence="3" type="ORF">ASIM_LOCUS13537</name>
</gene>
<dbReference type="OrthoDB" id="48509at2759"/>
<proteinExistence type="predicted"/>
<name>A0A0M3JZZ2_ANISI</name>
<evidence type="ECO:0000256" key="1">
    <source>
        <dbReference type="SAM" id="MobiDB-lite"/>
    </source>
</evidence>